<proteinExistence type="predicted"/>
<dbReference type="Gene3D" id="3.40.50.1820">
    <property type="entry name" value="alpha/beta hydrolase"/>
    <property type="match status" value="1"/>
</dbReference>
<dbReference type="AlphaFoldDB" id="A0A504UE84"/>
<dbReference type="InterPro" id="IPR029058">
    <property type="entry name" value="AB_hydrolase_fold"/>
</dbReference>
<keyword evidence="3" id="KW-1185">Reference proteome</keyword>
<dbReference type="GO" id="GO:0016787">
    <property type="term" value="F:hydrolase activity"/>
    <property type="evidence" value="ECO:0007669"/>
    <property type="project" value="UniProtKB-KW"/>
</dbReference>
<evidence type="ECO:0000259" key="1">
    <source>
        <dbReference type="Pfam" id="PF12697"/>
    </source>
</evidence>
<reference evidence="2 3" key="1">
    <citation type="submission" date="2019-06" db="EMBL/GenBank/DDBJ databases">
        <title>Rhizobium sp. CL12 isolated from roots of soybean.</title>
        <authorList>
            <person name="Wang C."/>
        </authorList>
    </citation>
    <scope>NUCLEOTIDE SEQUENCE [LARGE SCALE GENOMIC DNA]</scope>
    <source>
        <strain evidence="2 3">CL12</strain>
    </source>
</reference>
<name>A0A504UE84_9HYPH</name>
<evidence type="ECO:0000313" key="3">
    <source>
        <dbReference type="Proteomes" id="UP000316429"/>
    </source>
</evidence>
<feature type="domain" description="AB hydrolase-1" evidence="1">
    <location>
        <begin position="79"/>
        <end position="279"/>
    </location>
</feature>
<dbReference type="EMBL" id="VFYP01000001">
    <property type="protein sequence ID" value="TPP12087.1"/>
    <property type="molecule type" value="Genomic_DNA"/>
</dbReference>
<sequence>MGLFAAAVIIAGLALVAVYRWPPDLVLERKAGLPADVDISTISSFLAGEEAKAGQIRRDLGKQIVWTDPLHPSRTALSLVYVHGFSASPAELRPLPDIVAKSLGANLFFTRLAGHGLEDPDALGRATIGDWTADVEEALDVGRLLGDRVVVIATSTGASLATWALARPGLADRIAGTVLLSPNYGVQASGSFLLTGPFAAPIAHLVIGARRGFQPVNALNAHNWTTDYPVEALIPMAEAVRLSVFTPVEEITVPALFVSSAKDLVVRSDRTAAIASRWGGPHQSFDPGITGDVNNHVIAGDTYSPQTTESVALAILDWLAAQGIR</sequence>
<dbReference type="OrthoDB" id="5416147at2"/>
<dbReference type="InterPro" id="IPR000073">
    <property type="entry name" value="AB_hydrolase_1"/>
</dbReference>
<accession>A0A504UE84</accession>
<dbReference type="Pfam" id="PF12697">
    <property type="entry name" value="Abhydrolase_6"/>
    <property type="match status" value="1"/>
</dbReference>
<keyword evidence="2" id="KW-0378">Hydrolase</keyword>
<evidence type="ECO:0000313" key="2">
    <source>
        <dbReference type="EMBL" id="TPP12087.1"/>
    </source>
</evidence>
<protein>
    <submittedName>
        <fullName evidence="2">Alpha/beta fold hydrolase</fullName>
    </submittedName>
</protein>
<comment type="caution">
    <text evidence="2">The sequence shown here is derived from an EMBL/GenBank/DDBJ whole genome shotgun (WGS) entry which is preliminary data.</text>
</comment>
<organism evidence="2 3">
    <name type="scientific">Rhizobium glycinendophyticum</name>
    <dbReference type="NCBI Taxonomy" id="2589807"/>
    <lineage>
        <taxon>Bacteria</taxon>
        <taxon>Pseudomonadati</taxon>
        <taxon>Pseudomonadota</taxon>
        <taxon>Alphaproteobacteria</taxon>
        <taxon>Hyphomicrobiales</taxon>
        <taxon>Rhizobiaceae</taxon>
        <taxon>Rhizobium/Agrobacterium group</taxon>
        <taxon>Rhizobium</taxon>
    </lineage>
</organism>
<dbReference type="SUPFAM" id="SSF53474">
    <property type="entry name" value="alpha/beta-Hydrolases"/>
    <property type="match status" value="1"/>
</dbReference>
<gene>
    <name evidence="2" type="ORF">FJQ55_08565</name>
</gene>
<dbReference type="Proteomes" id="UP000316429">
    <property type="component" value="Unassembled WGS sequence"/>
</dbReference>